<dbReference type="Gene3D" id="3.40.50.150">
    <property type="entry name" value="Vaccinia Virus protein VP39"/>
    <property type="match status" value="1"/>
</dbReference>
<evidence type="ECO:0000313" key="11">
    <source>
        <dbReference type="EMBL" id="RHZ55805.1"/>
    </source>
</evidence>
<evidence type="ECO:0000256" key="7">
    <source>
        <dbReference type="PROSITE-ProRule" id="PRU01363"/>
    </source>
</evidence>
<dbReference type="Pfam" id="PF13602">
    <property type="entry name" value="ADH_zinc_N_2"/>
    <property type="match status" value="1"/>
</dbReference>
<dbReference type="InterPro" id="IPR013154">
    <property type="entry name" value="ADH-like_N"/>
</dbReference>
<keyword evidence="2" id="KW-0597">Phosphoprotein</keyword>
<proteinExistence type="predicted"/>
<evidence type="ECO:0000259" key="10">
    <source>
        <dbReference type="PROSITE" id="PS52019"/>
    </source>
</evidence>
<dbReference type="InterPro" id="IPR016035">
    <property type="entry name" value="Acyl_Trfase/lysoPLipase"/>
</dbReference>
<evidence type="ECO:0000313" key="12">
    <source>
        <dbReference type="Proteomes" id="UP000215305"/>
    </source>
</evidence>
<evidence type="ECO:0000259" key="8">
    <source>
        <dbReference type="PROSITE" id="PS50075"/>
    </source>
</evidence>
<dbReference type="InterPro" id="IPR006162">
    <property type="entry name" value="Ppantetheine_attach_site"/>
</dbReference>
<keyword evidence="3" id="KW-0808">Transferase</keyword>
<feature type="active site" description="Proton donor; for dehydratase activity" evidence="7">
    <location>
        <position position="1134"/>
    </location>
</feature>
<dbReference type="InterPro" id="IPR049900">
    <property type="entry name" value="PKS_mFAS_DH"/>
</dbReference>
<dbReference type="SUPFAM" id="SSF50129">
    <property type="entry name" value="GroES-like"/>
    <property type="match status" value="1"/>
</dbReference>
<dbReference type="InterPro" id="IPR020841">
    <property type="entry name" value="PKS_Beta-ketoAc_synthase_dom"/>
</dbReference>
<dbReference type="GO" id="GO:0016491">
    <property type="term" value="F:oxidoreductase activity"/>
    <property type="evidence" value="ECO:0007669"/>
    <property type="project" value="InterPro"/>
</dbReference>
<dbReference type="SUPFAM" id="SSF55048">
    <property type="entry name" value="Probable ACP-binding domain of malonyl-CoA ACP transacylase"/>
    <property type="match status" value="1"/>
</dbReference>
<feature type="domain" description="Ketosynthase family 3 (KS3)" evidence="9">
    <location>
        <begin position="50"/>
        <end position="470"/>
    </location>
</feature>
<evidence type="ECO:0000256" key="4">
    <source>
        <dbReference type="ARBA" id="ARBA00022857"/>
    </source>
</evidence>
<dbReference type="SUPFAM" id="SSF52151">
    <property type="entry name" value="FabD/lysophospholipase-like"/>
    <property type="match status" value="1"/>
</dbReference>
<comment type="caution">
    <text evidence="11">The sequence shown here is derived from an EMBL/GenBank/DDBJ whole genome shotgun (WGS) entry which is preliminary data.</text>
</comment>
<dbReference type="Gene3D" id="3.90.180.10">
    <property type="entry name" value="Medium-chain alcohol dehydrogenases, catalytic domain"/>
    <property type="match status" value="1"/>
</dbReference>
<dbReference type="InterPro" id="IPR049552">
    <property type="entry name" value="PKS_DH_N"/>
</dbReference>
<dbReference type="InterPro" id="IPR036291">
    <property type="entry name" value="NAD(P)-bd_dom_sf"/>
</dbReference>
<dbReference type="InterPro" id="IPR029063">
    <property type="entry name" value="SAM-dependent_MTases_sf"/>
</dbReference>
<dbReference type="Pfam" id="PF16197">
    <property type="entry name" value="KAsynt_C_assoc"/>
    <property type="match status" value="1"/>
</dbReference>
<dbReference type="InterPro" id="IPR016039">
    <property type="entry name" value="Thiolase-like"/>
</dbReference>
<dbReference type="Pfam" id="PF00698">
    <property type="entry name" value="Acyl_transf_1"/>
    <property type="match status" value="1"/>
</dbReference>
<dbReference type="PROSITE" id="PS50075">
    <property type="entry name" value="CARRIER"/>
    <property type="match status" value="1"/>
</dbReference>
<evidence type="ECO:0000256" key="1">
    <source>
        <dbReference type="ARBA" id="ARBA00022450"/>
    </source>
</evidence>
<dbReference type="CDD" id="cd02440">
    <property type="entry name" value="AdoMet_MTases"/>
    <property type="match status" value="1"/>
</dbReference>
<accession>A0A397GY50</accession>
<dbReference type="InterPro" id="IPR020843">
    <property type="entry name" value="ER"/>
</dbReference>
<dbReference type="Gene3D" id="3.40.47.10">
    <property type="match status" value="1"/>
</dbReference>
<dbReference type="Pfam" id="PF21089">
    <property type="entry name" value="PKS_DH_N"/>
    <property type="match status" value="1"/>
</dbReference>
<dbReference type="InterPro" id="IPR020806">
    <property type="entry name" value="PKS_PP-bd"/>
</dbReference>
<dbReference type="SMART" id="SM00826">
    <property type="entry name" value="PKS_DH"/>
    <property type="match status" value="1"/>
</dbReference>
<dbReference type="VEuPathDB" id="FungiDB:CDV56_102883"/>
<dbReference type="SMART" id="SM00827">
    <property type="entry name" value="PKS_AT"/>
    <property type="match status" value="1"/>
</dbReference>
<feature type="region of interest" description="C-terminal hotdog fold" evidence="7">
    <location>
        <begin position="1073"/>
        <end position="1216"/>
    </location>
</feature>
<dbReference type="Pfam" id="PF08659">
    <property type="entry name" value="KR"/>
    <property type="match status" value="1"/>
</dbReference>
<protein>
    <submittedName>
        <fullName evidence="11">Uncharacterized protein</fullName>
    </submittedName>
</protein>
<dbReference type="Pfam" id="PF14765">
    <property type="entry name" value="PS-DH"/>
    <property type="match status" value="1"/>
</dbReference>
<dbReference type="InterPro" id="IPR014031">
    <property type="entry name" value="Ketoacyl_synth_C"/>
</dbReference>
<dbReference type="InterPro" id="IPR032821">
    <property type="entry name" value="PKS_assoc"/>
</dbReference>
<dbReference type="InterPro" id="IPR014043">
    <property type="entry name" value="Acyl_transferase_dom"/>
</dbReference>
<dbReference type="InterPro" id="IPR042104">
    <property type="entry name" value="PKS_dehydratase_sf"/>
</dbReference>
<dbReference type="Pfam" id="PF13489">
    <property type="entry name" value="Methyltransf_23"/>
    <property type="match status" value="1"/>
</dbReference>
<keyword evidence="5" id="KW-0511">Multifunctional enzyme</keyword>
<dbReference type="Pfam" id="PF02801">
    <property type="entry name" value="Ketoacyl-synt_C"/>
    <property type="match status" value="1"/>
</dbReference>
<dbReference type="SMART" id="SM00822">
    <property type="entry name" value="PKS_KR"/>
    <property type="match status" value="1"/>
</dbReference>
<reference evidence="11" key="1">
    <citation type="submission" date="2018-08" db="EMBL/GenBank/DDBJ databases">
        <title>Draft genome sequence of azole-resistant Aspergillus thermomutatus (Neosartorya pseudofischeri) strain HMR AF 39, isolated from a human nasal aspirate.</title>
        <authorList>
            <person name="Parent-Michaud M."/>
            <person name="Dufresne P.J."/>
            <person name="Fournier E."/>
            <person name="Martineau C."/>
            <person name="Moreira S."/>
            <person name="Perkins V."/>
            <person name="De Repentigny L."/>
            <person name="Dufresne S.F."/>
        </authorList>
    </citation>
    <scope>NUCLEOTIDE SEQUENCE [LARGE SCALE GENOMIC DNA]</scope>
    <source>
        <strain evidence="11">HMR AF 39</strain>
    </source>
</reference>
<dbReference type="InterPro" id="IPR016036">
    <property type="entry name" value="Malonyl_transacylase_ACP-bd"/>
</dbReference>
<dbReference type="InterPro" id="IPR009081">
    <property type="entry name" value="PP-bd_ACP"/>
</dbReference>
<dbReference type="GO" id="GO:0006633">
    <property type="term" value="P:fatty acid biosynthetic process"/>
    <property type="evidence" value="ECO:0007669"/>
    <property type="project" value="TreeGrafter"/>
</dbReference>
<dbReference type="CDD" id="cd05195">
    <property type="entry name" value="enoyl_red"/>
    <property type="match status" value="1"/>
</dbReference>
<organism evidence="11 12">
    <name type="scientific">Aspergillus thermomutatus</name>
    <name type="common">Neosartorya pseudofischeri</name>
    <dbReference type="NCBI Taxonomy" id="41047"/>
    <lineage>
        <taxon>Eukaryota</taxon>
        <taxon>Fungi</taxon>
        <taxon>Dikarya</taxon>
        <taxon>Ascomycota</taxon>
        <taxon>Pezizomycotina</taxon>
        <taxon>Eurotiomycetes</taxon>
        <taxon>Eurotiomycetidae</taxon>
        <taxon>Eurotiales</taxon>
        <taxon>Aspergillaceae</taxon>
        <taxon>Aspergillus</taxon>
        <taxon>Aspergillus subgen. Fumigati</taxon>
    </lineage>
</organism>
<dbReference type="InterPro" id="IPR011032">
    <property type="entry name" value="GroES-like_sf"/>
</dbReference>
<feature type="active site" description="Proton acceptor; for dehydratase activity" evidence="7">
    <location>
        <position position="966"/>
    </location>
</feature>
<dbReference type="Gene3D" id="3.40.50.720">
    <property type="entry name" value="NAD(P)-binding Rossmann-like Domain"/>
    <property type="match status" value="2"/>
</dbReference>
<dbReference type="FunFam" id="3.40.50.720:FF:000209">
    <property type="entry name" value="Polyketide synthase Pks12"/>
    <property type="match status" value="1"/>
</dbReference>
<dbReference type="GO" id="GO:0044550">
    <property type="term" value="P:secondary metabolite biosynthetic process"/>
    <property type="evidence" value="ECO:0007669"/>
    <property type="project" value="UniProtKB-ARBA"/>
</dbReference>
<dbReference type="InterPro" id="IPR050091">
    <property type="entry name" value="PKS_NRPS_Biosynth_Enz"/>
</dbReference>
<dbReference type="Pfam" id="PF00109">
    <property type="entry name" value="ketoacyl-synt"/>
    <property type="match status" value="1"/>
</dbReference>
<dbReference type="PANTHER" id="PTHR43775">
    <property type="entry name" value="FATTY ACID SYNTHASE"/>
    <property type="match status" value="1"/>
</dbReference>
<dbReference type="SUPFAM" id="SSF53335">
    <property type="entry name" value="S-adenosyl-L-methionine-dependent methyltransferases"/>
    <property type="match status" value="1"/>
</dbReference>
<keyword evidence="6" id="KW-0012">Acyltransferase</keyword>
<dbReference type="Gene3D" id="3.30.70.250">
    <property type="entry name" value="Malonyl-CoA ACP transacylase, ACP-binding"/>
    <property type="match status" value="1"/>
</dbReference>
<dbReference type="SMART" id="SM00823">
    <property type="entry name" value="PKS_PP"/>
    <property type="match status" value="1"/>
</dbReference>
<dbReference type="SMART" id="SM00825">
    <property type="entry name" value="PKS_KS"/>
    <property type="match status" value="1"/>
</dbReference>
<dbReference type="PROSITE" id="PS52004">
    <property type="entry name" value="KS3_2"/>
    <property type="match status" value="1"/>
</dbReference>
<dbReference type="Pfam" id="PF08240">
    <property type="entry name" value="ADH_N"/>
    <property type="match status" value="1"/>
</dbReference>
<dbReference type="PROSITE" id="PS00012">
    <property type="entry name" value="PHOSPHOPANTETHEINE"/>
    <property type="match status" value="1"/>
</dbReference>
<dbReference type="GO" id="GO:0031177">
    <property type="term" value="F:phosphopantetheine binding"/>
    <property type="evidence" value="ECO:0007669"/>
    <property type="project" value="InterPro"/>
</dbReference>
<gene>
    <name evidence="11" type="ORF">CDV56_102883</name>
</gene>
<dbReference type="Gene3D" id="1.10.1200.10">
    <property type="entry name" value="ACP-like"/>
    <property type="match status" value="1"/>
</dbReference>
<feature type="domain" description="Carrier" evidence="8">
    <location>
        <begin position="2402"/>
        <end position="2479"/>
    </location>
</feature>
<dbReference type="InterPro" id="IPR001227">
    <property type="entry name" value="Ac_transferase_dom_sf"/>
</dbReference>
<dbReference type="PANTHER" id="PTHR43775:SF28">
    <property type="entry name" value="SYNTHASE, PUTATIVE-RELATED"/>
    <property type="match status" value="1"/>
</dbReference>
<name>A0A397GY50_ASPTH</name>
<dbReference type="Pfam" id="PF00550">
    <property type="entry name" value="PP-binding"/>
    <property type="match status" value="1"/>
</dbReference>
<dbReference type="InterPro" id="IPR036736">
    <property type="entry name" value="ACP-like_sf"/>
</dbReference>
<dbReference type="SUPFAM" id="SSF51735">
    <property type="entry name" value="NAD(P)-binding Rossmann-fold domains"/>
    <property type="match status" value="2"/>
</dbReference>
<evidence type="ECO:0000256" key="5">
    <source>
        <dbReference type="ARBA" id="ARBA00023268"/>
    </source>
</evidence>
<dbReference type="OrthoDB" id="329835at2759"/>
<keyword evidence="12" id="KW-1185">Reference proteome</keyword>
<dbReference type="EMBL" id="NKHU02000095">
    <property type="protein sequence ID" value="RHZ55805.1"/>
    <property type="molecule type" value="Genomic_DNA"/>
</dbReference>
<dbReference type="Gene3D" id="3.40.366.10">
    <property type="entry name" value="Malonyl-Coenzyme A Acyl Carrier Protein, domain 2"/>
    <property type="match status" value="1"/>
</dbReference>
<dbReference type="RefSeq" id="XP_026614478.1">
    <property type="nucleotide sequence ID" value="XM_026756502.1"/>
</dbReference>
<dbReference type="InterPro" id="IPR057326">
    <property type="entry name" value="KR_dom"/>
</dbReference>
<dbReference type="CDD" id="cd00833">
    <property type="entry name" value="PKS"/>
    <property type="match status" value="1"/>
</dbReference>
<dbReference type="Gene3D" id="3.10.129.110">
    <property type="entry name" value="Polyketide synthase dehydratase"/>
    <property type="match status" value="1"/>
</dbReference>
<dbReference type="SUPFAM" id="SSF53901">
    <property type="entry name" value="Thiolase-like"/>
    <property type="match status" value="1"/>
</dbReference>
<evidence type="ECO:0000256" key="6">
    <source>
        <dbReference type="ARBA" id="ARBA00023315"/>
    </source>
</evidence>
<feature type="domain" description="PKS/mFAS DH" evidence="10">
    <location>
        <begin position="934"/>
        <end position="1216"/>
    </location>
</feature>
<dbReference type="InterPro" id="IPR020807">
    <property type="entry name" value="PKS_DH"/>
</dbReference>
<dbReference type="GO" id="GO:0004312">
    <property type="term" value="F:fatty acid synthase activity"/>
    <property type="evidence" value="ECO:0007669"/>
    <property type="project" value="TreeGrafter"/>
</dbReference>
<feature type="region of interest" description="N-terminal hotdog fold" evidence="7">
    <location>
        <begin position="934"/>
        <end position="1063"/>
    </location>
</feature>
<evidence type="ECO:0000256" key="3">
    <source>
        <dbReference type="ARBA" id="ARBA00022679"/>
    </source>
</evidence>
<evidence type="ECO:0000259" key="9">
    <source>
        <dbReference type="PROSITE" id="PS52004"/>
    </source>
</evidence>
<dbReference type="PROSITE" id="PS52019">
    <property type="entry name" value="PKS_MFAS_DH"/>
    <property type="match status" value="1"/>
</dbReference>
<dbReference type="InterPro" id="IPR049551">
    <property type="entry name" value="PKS_DH_C"/>
</dbReference>
<dbReference type="GeneID" id="38124857"/>
<dbReference type="SUPFAM" id="SSF47336">
    <property type="entry name" value="ACP-like"/>
    <property type="match status" value="1"/>
</dbReference>
<evidence type="ECO:0000256" key="2">
    <source>
        <dbReference type="ARBA" id="ARBA00022553"/>
    </source>
</evidence>
<dbReference type="InterPro" id="IPR013968">
    <property type="entry name" value="PKS_KR"/>
</dbReference>
<dbReference type="InterPro" id="IPR014030">
    <property type="entry name" value="Ketoacyl_synth_N"/>
</dbReference>
<dbReference type="STRING" id="41047.A0A397GY50"/>
<dbReference type="GO" id="GO:1901336">
    <property type="term" value="P:lactone biosynthetic process"/>
    <property type="evidence" value="ECO:0007669"/>
    <property type="project" value="UniProtKB-ARBA"/>
</dbReference>
<sequence>MTMDESNGMNGHVAMDSNIINGATTNGHSTNGVTNGSNGLAAHGLHGSGQVPIAICGMACRLPGGLTTPEELWDFLLTKKDGRCRVPESRYNIDSYYSDTKKPGTVSTEYGYFLDESVDVGALDTSFFTMTRTEVERADPQQRLMLEVAREAFEDAGVTNWRGKTIGTYIGNFGEDWLEMFGKETQPWGIHRISGSGDFVVANRLSYEFDLQGPSMTIRTACSSALVALNEACAAISRGDCGSALVGGVNLIFAPGMSMAMQEQGVLSSDGSCKTFSADANGYARGEAVTAIFIKPLADALRDGNPVRAVVRATSHNADGKTPTLSQPSTDAQEALMRRAYELGGITDFAETAMVECHGTGTPTGDPIEARAVARVFGEKGVYIGSVKPNLGHTEAASGLVSLLKMVKALEHRIIPPNIKFTSPNPNIPFVDAKLTVPTEPLPWPEDRLERVSVNSFGIGGANAHVILESAATHNVPAAIHETPETPQLLLFTANSSKSITRMIDNYKAWVEQNPDKVSDLAYTLARRREHLPHRAFAIVSNGVIENVSQPVNSKSAKPASVVMVFTGQGAQWPQMGRELLRSNKVFKSSIRSLDQHLQTIAGQKPQYSIEEELKKPAKKSRLSLAEFSQPLCTAIQIALVDTLKSAGISPDAVVGHSSGEIAAAYAAGALTAGEAITAAHHRGAVTSRQKRAGTMAAVGMSWAETEKYLVPNVTIACDNSPKSVTISGDVDAVKSVVAAIKEDQPQMLARLLQVDKAYHSFHMKEIGEDYQSLIGEEVTGREPSALFFSSVTGNVLGPEDKIRSKYWQDNLESPVRFREAVTAILKHDVGKNAVFLEVGPHGALAGPLRQIFTQASSPAPYVSAMARNQNCTASFLSAIGALHSVNVDVNLEALFPTGSCLSDLPRYPWNHEGSYWYESRLSKEWRNRKFPYHDLLGARVAESSDSEPVWRNMFHVTNAPWIRDHKVGENIVFPFCGYIALAGEAIRQLTNVEEGFSVRNIIVSTALVLSEGKPTEMMATFRPHRLTNSLNSAWWEFSVSAYNGRNWTKHCTGEVCAQSSAPAQAQDPAALPRKLNVRKWYEKMGKGGLNLGGSFQTLETMTTSTSDQRAVGNVVNGRQGDEANYHIHPTVLDATLQILGAAAVKGYARKTKTWLPTSIDKVTVHRCSADMITSVSAKLSSNFSVVGDGRCTSGGATVVEAVGIRMSLADGAVATDNSDSHAASRCEWRPDIDFLNVNELTCAPASRTDHLRLLEELGDICLLLSQWRFAESVSEPIQPHLQKHMAWIGSQSDSIAIRLPSTWTGLDHEAISARIESIISQLASTPAAPVARAMRQVCMEMDAVLSGESLESVLPEGTLTDVYDFLGQVDRREFIRNLSHAKPNLRILEIGTGKGVSLHREILAELTRPDGEILCAKYTLTAPGYVVAQEKLFPNMEFASLDISQDPFEQGFEEVGYDLIIAVNALHETKNVQESLVNVRKLLSPDGRLLLQELCPSSRWVQYVLGVLPTWWLDPSDGPIEREGWESKLAAAGFGKIEALALDAEEPHQVTATMVVRQVLETPTKKVTALFEEEGPAITQILSQLETKGYQVTRCKLDDVPPAGQDVISLLDVEQPFFHEIDEARFLSFKAFLLGLQERDAGMLWATQLIDIGCRDPRYAQVLGLARTIRTEQLANLATCQVDSFDSPKSIDRLLQVLAKFQTRQGDEELNPDFEWAIFNDRVQVARFHPFILADELLVSEESNEMATLNVRTPGRVNSLHYARHERKDLDKDEVEVQVYSAGLNFRDILVALGIVELPVRLFGIEAAGIVTRVGADVSPDDLQVGDRVVCFCRKDAFSTYTTTLAAVCVRIPDSLSFDQAGTMLIPYFTAIHSIVNVGRVTKGQSVLIHSACGGVGLAAIQVAQMLEADVYVTVGSEEKVKYLMDNYHIPRNRIFHSRDKSFVDGVMRETDGHGIDFILNSLSGELLHATWSCVAEFGTLLEIGKRDLIGDGKLDMKPFLANRNYCCVDIDGLWKRIHVARALIFSILDFYGKGYISPLPTTIFPAAQTQDAFRFMEKGRHIGRVGVSFKPVEGETQLGWETTRRALTVAFNGSASYLMVGGLGGIGRAVSTWMVDHGARELVYLSRSAGLTPKDDDFVAELQSMGCAVKLVSGDTTKLEDVKRAIAAATYPLKGVVQMSMVVANENFTRMSFDEWMASTAPKVQGTWNLHNASMDAGVDLDFFVMFSSVSGIVGQAGQANYASGNSFLDAFAQYRNGLGLAASVVDMGAVEDIGWISEHQGMMGKMSRSGFKPVLEQEVIDAMAISMLVHNKPDQAVDEALAVASKNASYFVHKNTFLVGLALLIPLHDPSNYVIWKKDRRMASYHNNSTVAATAASTDVLKSYLSNAKADPSILKSPEAAKLFAVEIGKRLFDLLLKPQEEPNTSWPLLDLGLDSLVALELRAWIKQVFSFDLPMLEMMSIGSLDILGQYAANEVYRIATENNES</sequence>
<dbReference type="Proteomes" id="UP000215305">
    <property type="component" value="Unassembled WGS sequence"/>
</dbReference>
<keyword evidence="1" id="KW-0596">Phosphopantetheine</keyword>
<dbReference type="SMART" id="SM00829">
    <property type="entry name" value="PKS_ER"/>
    <property type="match status" value="1"/>
</dbReference>
<keyword evidence="4" id="KW-0521">NADP</keyword>